<evidence type="ECO:0000313" key="2">
    <source>
        <dbReference type="EMBL" id="KAF2004908.1"/>
    </source>
</evidence>
<sequence>MMSLTTHRSRFCTTTIVDSLRILCSSSFRVILRLSNSIGVPVARGICVRILCYDTFETQRGLLTANVSKVGNIFSCFLFLTYCTTSEGISAELCTVLGLVPCCFLVFLFIRSTAWVLGGLVPE</sequence>
<proteinExistence type="predicted"/>
<organism evidence="2 3">
    <name type="scientific">Amniculicola lignicola CBS 123094</name>
    <dbReference type="NCBI Taxonomy" id="1392246"/>
    <lineage>
        <taxon>Eukaryota</taxon>
        <taxon>Fungi</taxon>
        <taxon>Dikarya</taxon>
        <taxon>Ascomycota</taxon>
        <taxon>Pezizomycotina</taxon>
        <taxon>Dothideomycetes</taxon>
        <taxon>Pleosporomycetidae</taxon>
        <taxon>Pleosporales</taxon>
        <taxon>Amniculicolaceae</taxon>
        <taxon>Amniculicola</taxon>
    </lineage>
</organism>
<name>A0A6A5WUW9_9PLEO</name>
<dbReference type="EMBL" id="ML977565">
    <property type="protein sequence ID" value="KAF2004908.1"/>
    <property type="molecule type" value="Genomic_DNA"/>
</dbReference>
<keyword evidence="1" id="KW-0812">Transmembrane</keyword>
<keyword evidence="1" id="KW-0472">Membrane</keyword>
<keyword evidence="1" id="KW-1133">Transmembrane helix</keyword>
<protein>
    <submittedName>
        <fullName evidence="2">Uncharacterized protein</fullName>
    </submittedName>
</protein>
<keyword evidence="3" id="KW-1185">Reference proteome</keyword>
<gene>
    <name evidence="2" type="ORF">P154DRAFT_21663</name>
</gene>
<dbReference type="AlphaFoldDB" id="A0A6A5WUW9"/>
<accession>A0A6A5WUW9</accession>
<dbReference type="Proteomes" id="UP000799779">
    <property type="component" value="Unassembled WGS sequence"/>
</dbReference>
<evidence type="ECO:0000313" key="3">
    <source>
        <dbReference type="Proteomes" id="UP000799779"/>
    </source>
</evidence>
<feature type="transmembrane region" description="Helical" evidence="1">
    <location>
        <begin position="96"/>
        <end position="117"/>
    </location>
</feature>
<evidence type="ECO:0000256" key="1">
    <source>
        <dbReference type="SAM" id="Phobius"/>
    </source>
</evidence>
<reference evidence="2" key="1">
    <citation type="journal article" date="2020" name="Stud. Mycol.">
        <title>101 Dothideomycetes genomes: a test case for predicting lifestyles and emergence of pathogens.</title>
        <authorList>
            <person name="Haridas S."/>
            <person name="Albert R."/>
            <person name="Binder M."/>
            <person name="Bloem J."/>
            <person name="Labutti K."/>
            <person name="Salamov A."/>
            <person name="Andreopoulos B."/>
            <person name="Baker S."/>
            <person name="Barry K."/>
            <person name="Bills G."/>
            <person name="Bluhm B."/>
            <person name="Cannon C."/>
            <person name="Castanera R."/>
            <person name="Culley D."/>
            <person name="Daum C."/>
            <person name="Ezra D."/>
            <person name="Gonzalez J."/>
            <person name="Henrissat B."/>
            <person name="Kuo A."/>
            <person name="Liang C."/>
            <person name="Lipzen A."/>
            <person name="Lutzoni F."/>
            <person name="Magnuson J."/>
            <person name="Mondo S."/>
            <person name="Nolan M."/>
            <person name="Ohm R."/>
            <person name="Pangilinan J."/>
            <person name="Park H.-J."/>
            <person name="Ramirez L."/>
            <person name="Alfaro M."/>
            <person name="Sun H."/>
            <person name="Tritt A."/>
            <person name="Yoshinaga Y."/>
            <person name="Zwiers L.-H."/>
            <person name="Turgeon B."/>
            <person name="Goodwin S."/>
            <person name="Spatafora J."/>
            <person name="Crous P."/>
            <person name="Grigoriev I."/>
        </authorList>
    </citation>
    <scope>NUCLEOTIDE SEQUENCE</scope>
    <source>
        <strain evidence="2">CBS 123094</strain>
    </source>
</reference>